<evidence type="ECO:0000313" key="3">
    <source>
        <dbReference type="Proteomes" id="UP000238348"/>
    </source>
</evidence>
<organism evidence="2 3">
    <name type="scientific">Sorangium cellulosum</name>
    <name type="common">Polyangium cellulosum</name>
    <dbReference type="NCBI Taxonomy" id="56"/>
    <lineage>
        <taxon>Bacteria</taxon>
        <taxon>Pseudomonadati</taxon>
        <taxon>Myxococcota</taxon>
        <taxon>Polyangia</taxon>
        <taxon>Polyangiales</taxon>
        <taxon>Polyangiaceae</taxon>
        <taxon>Sorangium</taxon>
    </lineage>
</organism>
<dbReference type="OrthoDB" id="9429743at2"/>
<dbReference type="EMBL" id="CP012673">
    <property type="protein sequence ID" value="AUX46564.1"/>
    <property type="molecule type" value="Genomic_DNA"/>
</dbReference>
<dbReference type="Proteomes" id="UP000238348">
    <property type="component" value="Chromosome"/>
</dbReference>
<evidence type="ECO:0000313" key="2">
    <source>
        <dbReference type="EMBL" id="AUX46564.1"/>
    </source>
</evidence>
<dbReference type="AlphaFoldDB" id="A0A2L0F4R7"/>
<dbReference type="InterPro" id="IPR032708">
    <property type="entry name" value="McjB_C"/>
</dbReference>
<feature type="domain" description="Microcin J25-processing protein McjB C-terminal" evidence="1">
    <location>
        <begin position="62"/>
        <end position="162"/>
    </location>
</feature>
<gene>
    <name evidence="2" type="ORF">SOCE26_080700</name>
</gene>
<proteinExistence type="predicted"/>
<protein>
    <recommendedName>
        <fullName evidence="1">Microcin J25-processing protein McjB C-terminal domain-containing protein</fullName>
    </recommendedName>
</protein>
<name>A0A2L0F4R7_SORCE</name>
<evidence type="ECO:0000259" key="1">
    <source>
        <dbReference type="Pfam" id="PF13471"/>
    </source>
</evidence>
<sequence length="216" mass="23334">MLLRDEQDVPRRAPEGRRALLGELQRFLLSGAPFPAAAWVRHRELVPALIVYLRVGRAFRRKGLSAALPLIPPVAHRPERASEDAATTFCARAAAWRLVGLARTLAGRHLCLHESLGVCAALRTLGFPVEVVIGYPVIELADGDEELHAWPALGNTPLTGRSHSRPLGYLELYRYPESAGRSVAVAERAPRADVAPAGKVVHAARKGAIAEGVPCC</sequence>
<dbReference type="RefSeq" id="WP_104984723.1">
    <property type="nucleotide sequence ID" value="NZ_CP012673.1"/>
</dbReference>
<reference evidence="2 3" key="1">
    <citation type="submission" date="2015-09" db="EMBL/GenBank/DDBJ databases">
        <title>Sorangium comparison.</title>
        <authorList>
            <person name="Zaburannyi N."/>
            <person name="Bunk B."/>
            <person name="Overmann J."/>
            <person name="Mueller R."/>
        </authorList>
    </citation>
    <scope>NUCLEOTIDE SEQUENCE [LARGE SCALE GENOMIC DNA]</scope>
    <source>
        <strain evidence="2 3">So ce26</strain>
    </source>
</reference>
<accession>A0A2L0F4R7</accession>
<dbReference type="Pfam" id="PF13471">
    <property type="entry name" value="Transglut_core3"/>
    <property type="match status" value="1"/>
</dbReference>